<protein>
    <submittedName>
        <fullName evidence="1">EthD domain-containing protein</fullName>
    </submittedName>
</protein>
<comment type="caution">
    <text evidence="1">The sequence shown here is derived from an EMBL/GenBank/DDBJ whole genome shotgun (WGS) entry which is preliminary data.</text>
</comment>
<sequence>MGWKMIYLARRNPALRPEEFPQAWREHSALGAGCSNVRDKIRSVRQCARDLDNSARLAGASAGYDGVNLLELRDRQAADDIWNDEETLRIMRPDEPRVFSTWVRDFTLIAEASVLRDGEPTDCVVTAFLGLAPGLNQADLDRALAAAGPERWLADPALGATRRLVINRVDGTPPPGYDYALILEAWFPDPDTAIRAIDGVELPARLPRVVAACIDPARSVTLLTRVTHRRP</sequence>
<dbReference type="RefSeq" id="WP_169147742.1">
    <property type="nucleotide sequence ID" value="NZ_JABBGA010000023.1"/>
</dbReference>
<dbReference type="AlphaFoldDB" id="A0A848GAP9"/>
<organism evidence="1 2">
    <name type="scientific">Zoogloea dura</name>
    <dbReference type="NCBI Taxonomy" id="2728840"/>
    <lineage>
        <taxon>Bacteria</taxon>
        <taxon>Pseudomonadati</taxon>
        <taxon>Pseudomonadota</taxon>
        <taxon>Betaproteobacteria</taxon>
        <taxon>Rhodocyclales</taxon>
        <taxon>Zoogloeaceae</taxon>
        <taxon>Zoogloea</taxon>
    </lineage>
</organism>
<evidence type="ECO:0000313" key="1">
    <source>
        <dbReference type="EMBL" id="NML28212.1"/>
    </source>
</evidence>
<evidence type="ECO:0000313" key="2">
    <source>
        <dbReference type="Proteomes" id="UP000580043"/>
    </source>
</evidence>
<accession>A0A848GAP9</accession>
<proteinExistence type="predicted"/>
<dbReference type="Proteomes" id="UP000580043">
    <property type="component" value="Unassembled WGS sequence"/>
</dbReference>
<dbReference type="Gene3D" id="3.30.70.100">
    <property type="match status" value="1"/>
</dbReference>
<dbReference type="InterPro" id="IPR011008">
    <property type="entry name" value="Dimeric_a/b-barrel"/>
</dbReference>
<dbReference type="GO" id="GO:0016491">
    <property type="term" value="F:oxidoreductase activity"/>
    <property type="evidence" value="ECO:0007669"/>
    <property type="project" value="InterPro"/>
</dbReference>
<keyword evidence="2" id="KW-1185">Reference proteome</keyword>
<name>A0A848GAP9_9RHOO</name>
<gene>
    <name evidence="1" type="ORF">HHL15_20840</name>
</gene>
<dbReference type="SUPFAM" id="SSF54909">
    <property type="entry name" value="Dimeric alpha+beta barrel"/>
    <property type="match status" value="1"/>
</dbReference>
<reference evidence="1 2" key="1">
    <citation type="submission" date="2020-04" db="EMBL/GenBank/DDBJ databases">
        <title>Zoogloea sp. G-4-1-14 isolated from soil.</title>
        <authorList>
            <person name="Dahal R.H."/>
        </authorList>
    </citation>
    <scope>NUCLEOTIDE SEQUENCE [LARGE SCALE GENOMIC DNA]</scope>
    <source>
        <strain evidence="1 2">G-4-1-14</strain>
    </source>
</reference>
<dbReference type="EMBL" id="JABBGA010000023">
    <property type="protein sequence ID" value="NML28212.1"/>
    <property type="molecule type" value="Genomic_DNA"/>
</dbReference>